<dbReference type="Pfam" id="PF00149">
    <property type="entry name" value="Metallophos"/>
    <property type="match status" value="1"/>
</dbReference>
<sequence length="877" mass="99192">MGKSRKKESKEACNNGVFVTTSDSRTSCTKSAKSVGVVARRPASVTSLASQYNLVTGRYTANVTSSETLAEVKSGLQVVQYGQCLYDSVLLYLTCPIHKKVALSSVDTKGQFLPFSPIKTGESWLTSVVNLIQRILGLEKKVTDRPMFSDPLVLDILRIQMPIYFEFITRVSYQVKLTHEACKAKLCNDNSMIAWFPIMELQTKIHNSDQFAGPEPVLFGTLEPNQNTREVTILDVLLFKIIEPGKSSVSTQGELLRTIGYTEADILKIYGDYLQFCCPSEFMTYHTFKAYLNQVELQLGPKLLPIFRSFSFNENPYINFYEFLLGLAMVDRMNGTNANEQCSTNSASESGTSIAAPINDGQWDEFAGKYVFRYFAKTDFNFLTDAEVNKVINYNKISNAKIPKSNNKSGRMTQKTFLKSVYPLITQSREKQICNTSIYASCTVSPLARLRTHQCFPPINWTRISRNQDRSCAIKTKMARARDLCSNCRLRQYTLSTFLVKMNCDGLIYEPLLNKQADVERMSRVRRILSERYFTRNYVCNQLVDMIRKYAIKLKIYSSKIKIDAPDWELPAQRLRCVDKIVNICSEAKAMFEKGGRVLKVGSPCYVIGDIHGNLNDLLIYEKVLWKLGPYFNAANFLFLGDYVDRGDYSVECILYLLCMKLLAPDRIHMLRGNHEARALQVEFTFQTEVNTKFAHEGARMFEVFNDVFDAMPLCALLDESIYTAHGGIPSCAMKIEQIMAIKCPLRDPDSDSDIAMEILWNDPVTNQEYVDLLKNNQEVANSSANVQKGFLTNTKRGTGCYYSEDALKTFMDGNSLTHVIRAHEVIPAGYQYHMGGRCITIFSCSHYCGGINEAAVAFIQDSKIRVIKVDTTTTQS</sequence>
<organism evidence="3 4">
    <name type="scientific">Blomia tropicalis</name>
    <name type="common">Mite</name>
    <dbReference type="NCBI Taxonomy" id="40697"/>
    <lineage>
        <taxon>Eukaryota</taxon>
        <taxon>Metazoa</taxon>
        <taxon>Ecdysozoa</taxon>
        <taxon>Arthropoda</taxon>
        <taxon>Chelicerata</taxon>
        <taxon>Arachnida</taxon>
        <taxon>Acari</taxon>
        <taxon>Acariformes</taxon>
        <taxon>Sarcoptiformes</taxon>
        <taxon>Astigmata</taxon>
        <taxon>Glycyphagoidea</taxon>
        <taxon>Echimyopodidae</taxon>
        <taxon>Blomia</taxon>
    </lineage>
</organism>
<dbReference type="Proteomes" id="UP001142055">
    <property type="component" value="Chromosome 3"/>
</dbReference>
<evidence type="ECO:0000313" key="3">
    <source>
        <dbReference type="EMBL" id="KAJ6217370.1"/>
    </source>
</evidence>
<dbReference type="EMBL" id="JAPWDV010000003">
    <property type="protein sequence ID" value="KAJ6217370.1"/>
    <property type="molecule type" value="Genomic_DNA"/>
</dbReference>
<dbReference type="InterPro" id="IPR004843">
    <property type="entry name" value="Calcineurin-like_PHP"/>
</dbReference>
<dbReference type="PRINTS" id="PR00114">
    <property type="entry name" value="STPHPHTASE"/>
</dbReference>
<dbReference type="PANTHER" id="PTHR11668">
    <property type="entry name" value="SERINE/THREONINE PROTEIN PHOSPHATASE"/>
    <property type="match status" value="1"/>
</dbReference>
<dbReference type="EC" id="3.1.3.16" evidence="1"/>
<dbReference type="PROSITE" id="PS00125">
    <property type="entry name" value="SER_THR_PHOSPHATASE"/>
    <property type="match status" value="1"/>
</dbReference>
<evidence type="ECO:0000313" key="4">
    <source>
        <dbReference type="Proteomes" id="UP001142055"/>
    </source>
</evidence>
<dbReference type="GO" id="GO:0005737">
    <property type="term" value="C:cytoplasm"/>
    <property type="evidence" value="ECO:0007669"/>
    <property type="project" value="TreeGrafter"/>
</dbReference>
<evidence type="ECO:0000256" key="1">
    <source>
        <dbReference type="RuleBase" id="RU004273"/>
    </source>
</evidence>
<accession>A0A9Q0M4N0</accession>
<dbReference type="InterPro" id="IPR006186">
    <property type="entry name" value="Ser/Thr-sp_prot-phosphatase"/>
</dbReference>
<dbReference type="SMART" id="SM00156">
    <property type="entry name" value="PP2Ac"/>
    <property type="match status" value="1"/>
</dbReference>
<protein>
    <recommendedName>
        <fullName evidence="1">Serine/threonine-protein phosphatase</fullName>
        <ecNumber evidence="1">3.1.3.16</ecNumber>
    </recommendedName>
</protein>
<proteinExistence type="inferred from homology"/>
<keyword evidence="4" id="KW-1185">Reference proteome</keyword>
<dbReference type="AlphaFoldDB" id="A0A9Q0M4N0"/>
<dbReference type="OrthoDB" id="6511427at2759"/>
<keyword evidence="1" id="KW-0378">Hydrolase</keyword>
<dbReference type="GO" id="GO:0005634">
    <property type="term" value="C:nucleus"/>
    <property type="evidence" value="ECO:0007669"/>
    <property type="project" value="TreeGrafter"/>
</dbReference>
<dbReference type="CDD" id="cd00144">
    <property type="entry name" value="MPP_PPP_family"/>
    <property type="match status" value="1"/>
</dbReference>
<name>A0A9Q0M4N0_BLOTA</name>
<dbReference type="Gene3D" id="1.10.238.10">
    <property type="entry name" value="EF-hand"/>
    <property type="match status" value="1"/>
</dbReference>
<comment type="caution">
    <text evidence="3">The sequence shown here is derived from an EMBL/GenBank/DDBJ whole genome shotgun (WGS) entry which is preliminary data.</text>
</comment>
<dbReference type="SUPFAM" id="SSF47473">
    <property type="entry name" value="EF-hand"/>
    <property type="match status" value="1"/>
</dbReference>
<dbReference type="InterPro" id="IPR050341">
    <property type="entry name" value="PP1_catalytic_subunit"/>
</dbReference>
<feature type="domain" description="Serine/threonine specific protein phosphatases" evidence="2">
    <location>
        <begin position="671"/>
        <end position="676"/>
    </location>
</feature>
<evidence type="ECO:0000259" key="2">
    <source>
        <dbReference type="PROSITE" id="PS00125"/>
    </source>
</evidence>
<dbReference type="InterPro" id="IPR011992">
    <property type="entry name" value="EF-hand-dom_pair"/>
</dbReference>
<dbReference type="InterPro" id="IPR029052">
    <property type="entry name" value="Metallo-depent_PP-like"/>
</dbReference>
<comment type="similarity">
    <text evidence="1">Belongs to the PPP phosphatase family.</text>
</comment>
<dbReference type="Gene3D" id="3.60.21.10">
    <property type="match status" value="1"/>
</dbReference>
<comment type="catalytic activity">
    <reaction evidence="1">
        <text>O-phospho-L-threonyl-[protein] + H2O = L-threonyl-[protein] + phosphate</text>
        <dbReference type="Rhea" id="RHEA:47004"/>
        <dbReference type="Rhea" id="RHEA-COMP:11060"/>
        <dbReference type="Rhea" id="RHEA-COMP:11605"/>
        <dbReference type="ChEBI" id="CHEBI:15377"/>
        <dbReference type="ChEBI" id="CHEBI:30013"/>
        <dbReference type="ChEBI" id="CHEBI:43474"/>
        <dbReference type="ChEBI" id="CHEBI:61977"/>
        <dbReference type="EC" id="3.1.3.16"/>
    </reaction>
</comment>
<gene>
    <name evidence="3" type="ORF">RDWZM_008527</name>
</gene>
<dbReference type="SUPFAM" id="SSF56300">
    <property type="entry name" value="Metallo-dependent phosphatases"/>
    <property type="match status" value="1"/>
</dbReference>
<dbReference type="PANTHER" id="PTHR11668:SF496">
    <property type="entry name" value="SERINE_THREONINE-PROTEIN PHOSPHATASE"/>
    <property type="match status" value="1"/>
</dbReference>
<dbReference type="GO" id="GO:0004722">
    <property type="term" value="F:protein serine/threonine phosphatase activity"/>
    <property type="evidence" value="ECO:0007669"/>
    <property type="project" value="UniProtKB-EC"/>
</dbReference>
<reference evidence="3" key="1">
    <citation type="submission" date="2022-12" db="EMBL/GenBank/DDBJ databases">
        <title>Genome assemblies of Blomia tropicalis.</title>
        <authorList>
            <person name="Cui Y."/>
        </authorList>
    </citation>
    <scope>NUCLEOTIDE SEQUENCE</scope>
    <source>
        <tissue evidence="3">Adult mites</tissue>
    </source>
</reference>